<evidence type="ECO:0000313" key="2">
    <source>
        <dbReference type="Proteomes" id="UP001148312"/>
    </source>
</evidence>
<dbReference type="Proteomes" id="UP001148312">
    <property type="component" value="Unassembled WGS sequence"/>
</dbReference>
<evidence type="ECO:0000313" key="1">
    <source>
        <dbReference type="EMBL" id="KAJ5491111.1"/>
    </source>
</evidence>
<sequence length="92" mass="9817">MPAWANGEGRVPMASFSAQHHAKVGNEIIARCRLPAASYLARWAHAKVDIKSVARTPPRDGSAAVHGHKSSSLEADAFLLCRESERGVGSNP</sequence>
<gene>
    <name evidence="1" type="ORF">N7539_002678</name>
</gene>
<name>A0A9X0BYX5_9EURO</name>
<dbReference type="AlphaFoldDB" id="A0A9X0BYX5"/>
<organism evidence="1 2">
    <name type="scientific">Penicillium diatomitis</name>
    <dbReference type="NCBI Taxonomy" id="2819901"/>
    <lineage>
        <taxon>Eukaryota</taxon>
        <taxon>Fungi</taxon>
        <taxon>Dikarya</taxon>
        <taxon>Ascomycota</taxon>
        <taxon>Pezizomycotina</taxon>
        <taxon>Eurotiomycetes</taxon>
        <taxon>Eurotiomycetidae</taxon>
        <taxon>Eurotiales</taxon>
        <taxon>Aspergillaceae</taxon>
        <taxon>Penicillium</taxon>
    </lineage>
</organism>
<dbReference type="GeneID" id="81622530"/>
<reference evidence="1" key="1">
    <citation type="submission" date="2022-12" db="EMBL/GenBank/DDBJ databases">
        <authorList>
            <person name="Petersen C."/>
        </authorList>
    </citation>
    <scope>NUCLEOTIDE SEQUENCE</scope>
    <source>
        <strain evidence="1">IBT 30728</strain>
    </source>
</reference>
<dbReference type="RefSeq" id="XP_056792240.1">
    <property type="nucleotide sequence ID" value="XM_056932281.1"/>
</dbReference>
<proteinExistence type="predicted"/>
<keyword evidence="2" id="KW-1185">Reference proteome</keyword>
<protein>
    <submittedName>
        <fullName evidence="1">Uncharacterized protein</fullName>
    </submittedName>
</protein>
<accession>A0A9X0BYX5</accession>
<dbReference type="EMBL" id="JAPWDQ010000003">
    <property type="protein sequence ID" value="KAJ5491111.1"/>
    <property type="molecule type" value="Genomic_DNA"/>
</dbReference>
<comment type="caution">
    <text evidence="1">The sequence shown here is derived from an EMBL/GenBank/DDBJ whole genome shotgun (WGS) entry which is preliminary data.</text>
</comment>
<reference evidence="1" key="2">
    <citation type="journal article" date="2023" name="IMA Fungus">
        <title>Comparative genomic study of the Penicillium genus elucidates a diverse pangenome and 15 lateral gene transfer events.</title>
        <authorList>
            <person name="Petersen C."/>
            <person name="Sorensen T."/>
            <person name="Nielsen M.R."/>
            <person name="Sondergaard T.E."/>
            <person name="Sorensen J.L."/>
            <person name="Fitzpatrick D.A."/>
            <person name="Frisvad J.C."/>
            <person name="Nielsen K.L."/>
        </authorList>
    </citation>
    <scope>NUCLEOTIDE SEQUENCE</scope>
    <source>
        <strain evidence="1">IBT 30728</strain>
    </source>
</reference>